<dbReference type="Gene3D" id="3.20.20.70">
    <property type="entry name" value="Aldolase class I"/>
    <property type="match status" value="1"/>
</dbReference>
<accession>A0A4R9C2X3</accession>
<dbReference type="AlphaFoldDB" id="A0A4R9C2X3"/>
<keyword evidence="2" id="KW-1185">Reference proteome</keyword>
<evidence type="ECO:0000313" key="1">
    <source>
        <dbReference type="EMBL" id="TFF67025.1"/>
    </source>
</evidence>
<comment type="caution">
    <text evidence="1">The sequence shown here is derived from an EMBL/GenBank/DDBJ whole genome shotgun (WGS) entry which is preliminary data.</text>
</comment>
<dbReference type="OrthoDB" id="1092608at2"/>
<name>A0A4R9C2X3_9FIRM</name>
<reference evidence="1 2" key="1">
    <citation type="submission" date="2019-01" db="EMBL/GenBank/DDBJ databases">
        <title>Draft Genome Sequences of Helcococcus ovis Strains Isolated from the Uterus and Vagina of Dairy Cows with Metritis.</title>
        <authorList>
            <person name="Cunha F."/>
            <person name="Jeon S.J."/>
            <person name="Kutzer P."/>
            <person name="Galvao K.N."/>
        </authorList>
    </citation>
    <scope>NUCLEOTIDE SEQUENCE [LARGE SCALE GENOMIC DNA]</scope>
    <source>
        <strain evidence="1 2">KG-37</strain>
    </source>
</reference>
<dbReference type="Proteomes" id="UP000297454">
    <property type="component" value="Unassembled WGS sequence"/>
</dbReference>
<keyword evidence="1" id="KW-0378">Hydrolase</keyword>
<dbReference type="SUPFAM" id="SSF51412">
    <property type="entry name" value="Inosine monophosphate dehydrogenase (IMPDH)"/>
    <property type="match status" value="1"/>
</dbReference>
<proteinExistence type="predicted"/>
<dbReference type="InterPro" id="IPR013785">
    <property type="entry name" value="Aldolase_TIM"/>
</dbReference>
<evidence type="ECO:0000313" key="2">
    <source>
        <dbReference type="Proteomes" id="UP000297454"/>
    </source>
</evidence>
<dbReference type="GO" id="GO:0016787">
    <property type="term" value="F:hydrolase activity"/>
    <property type="evidence" value="ECO:0007669"/>
    <property type="project" value="UniProtKB-KW"/>
</dbReference>
<dbReference type="EMBL" id="SCFR01000005">
    <property type="protein sequence ID" value="TFF67025.1"/>
    <property type="molecule type" value="Genomic_DNA"/>
</dbReference>
<sequence length="208" mass="22245">MVIMPEVIENASGINILEKKIKSLLFTTDIAVIRNSNADAVFAVYPFTPSISISQAIMDTSMVPVFVGVGGGLTSGSRSINIALQAELMGAYGVVVNAPMDVDTIEKIADIIDIPIILTVVSDKDNYIEKIMAGVQILNVSAGSNTAKLVAKIREELGEAFPIIATGGSSEETIKKTIEAGANAIIYTPPTTADIFEYIMKEYREKLD</sequence>
<gene>
    <name evidence="1" type="ORF">EQF91_02260</name>
</gene>
<organism evidence="1 2">
    <name type="scientific">Helcococcus ovis</name>
    <dbReference type="NCBI Taxonomy" id="72026"/>
    <lineage>
        <taxon>Bacteria</taxon>
        <taxon>Bacillati</taxon>
        <taxon>Bacillota</taxon>
        <taxon>Tissierellia</taxon>
        <taxon>Tissierellales</taxon>
        <taxon>Peptoniphilaceae</taxon>
        <taxon>Helcococcus</taxon>
    </lineage>
</organism>
<protein>
    <submittedName>
        <fullName evidence="1">Hydrolase</fullName>
    </submittedName>
</protein>